<evidence type="ECO:0000313" key="4">
    <source>
        <dbReference type="EMBL" id="MBC8536228.1"/>
    </source>
</evidence>
<dbReference type="InterPro" id="IPR036264">
    <property type="entry name" value="Bact_exopeptidase_dim_dom"/>
</dbReference>
<dbReference type="SUPFAM" id="SSF53187">
    <property type="entry name" value="Zn-dependent exopeptidases"/>
    <property type="match status" value="1"/>
</dbReference>
<dbReference type="GO" id="GO:0046872">
    <property type="term" value="F:metal ion binding"/>
    <property type="evidence" value="ECO:0007669"/>
    <property type="project" value="UniProtKB-KW"/>
</dbReference>
<gene>
    <name evidence="4" type="ORF">H8695_05915</name>
</gene>
<feature type="binding site" evidence="2">
    <location>
        <position position="362"/>
    </location>
    <ligand>
        <name>Mn(2+)</name>
        <dbReference type="ChEBI" id="CHEBI:29035"/>
        <label>2</label>
    </ligand>
</feature>
<keyword evidence="2" id="KW-0479">Metal-binding</keyword>
<feature type="binding site" evidence="2">
    <location>
        <position position="160"/>
    </location>
    <ligand>
        <name>Mn(2+)</name>
        <dbReference type="ChEBI" id="CHEBI:29035"/>
        <label>2</label>
    </ligand>
</feature>
<dbReference type="InterPro" id="IPR017439">
    <property type="entry name" value="Amidohydrolase"/>
</dbReference>
<accession>A0A926DCT7</accession>
<dbReference type="Proteomes" id="UP000620366">
    <property type="component" value="Unassembled WGS sequence"/>
</dbReference>
<proteinExistence type="predicted"/>
<dbReference type="Gene3D" id="3.40.630.10">
    <property type="entry name" value="Zn peptidases"/>
    <property type="match status" value="1"/>
</dbReference>
<keyword evidence="1" id="KW-0378">Hydrolase</keyword>
<evidence type="ECO:0000313" key="5">
    <source>
        <dbReference type="Proteomes" id="UP000620366"/>
    </source>
</evidence>
<protein>
    <submittedName>
        <fullName evidence="4">Amidohydrolase</fullName>
    </submittedName>
</protein>
<keyword evidence="5" id="KW-1185">Reference proteome</keyword>
<feature type="binding site" evidence="2">
    <location>
        <position position="98"/>
    </location>
    <ligand>
        <name>Mn(2+)</name>
        <dbReference type="ChEBI" id="CHEBI:29035"/>
        <label>2</label>
    </ligand>
</feature>
<dbReference type="PIRSF" id="PIRSF005962">
    <property type="entry name" value="Pept_M20D_amidohydro"/>
    <property type="match status" value="1"/>
</dbReference>
<reference evidence="4" key="1">
    <citation type="submission" date="2020-08" db="EMBL/GenBank/DDBJ databases">
        <title>Genome public.</title>
        <authorList>
            <person name="Liu C."/>
            <person name="Sun Q."/>
        </authorList>
    </citation>
    <scope>NUCLEOTIDE SEQUENCE</scope>
    <source>
        <strain evidence="4">BX7</strain>
    </source>
</reference>
<dbReference type="GO" id="GO:0050118">
    <property type="term" value="F:N-acetyldiaminopimelate deacetylase activity"/>
    <property type="evidence" value="ECO:0007669"/>
    <property type="project" value="UniProtKB-ARBA"/>
</dbReference>
<comment type="caution">
    <text evidence="4">The sequence shown here is derived from an EMBL/GenBank/DDBJ whole genome shotgun (WGS) entry which is preliminary data.</text>
</comment>
<dbReference type="EMBL" id="JACRSP010000002">
    <property type="protein sequence ID" value="MBC8536228.1"/>
    <property type="molecule type" value="Genomic_DNA"/>
</dbReference>
<dbReference type="PANTHER" id="PTHR11014:SF63">
    <property type="entry name" value="METALLOPEPTIDASE, PUTATIVE (AFU_ORTHOLOGUE AFUA_6G09600)-RELATED"/>
    <property type="match status" value="1"/>
</dbReference>
<comment type="cofactor">
    <cofactor evidence="2">
        <name>Mn(2+)</name>
        <dbReference type="ChEBI" id="CHEBI:29035"/>
    </cofactor>
    <text evidence="2">The Mn(2+) ion enhances activity.</text>
</comment>
<dbReference type="PANTHER" id="PTHR11014">
    <property type="entry name" value="PEPTIDASE M20 FAMILY MEMBER"/>
    <property type="match status" value="1"/>
</dbReference>
<keyword evidence="2" id="KW-0464">Manganese</keyword>
<dbReference type="GO" id="GO:0019877">
    <property type="term" value="P:diaminopimelate biosynthetic process"/>
    <property type="evidence" value="ECO:0007669"/>
    <property type="project" value="UniProtKB-ARBA"/>
</dbReference>
<feature type="binding site" evidence="2">
    <location>
        <position position="100"/>
    </location>
    <ligand>
        <name>Mn(2+)</name>
        <dbReference type="ChEBI" id="CHEBI:29035"/>
        <label>2</label>
    </ligand>
</feature>
<evidence type="ECO:0000256" key="2">
    <source>
        <dbReference type="PIRSR" id="PIRSR005962-1"/>
    </source>
</evidence>
<dbReference type="AlphaFoldDB" id="A0A926DCT7"/>
<dbReference type="CDD" id="cd03886">
    <property type="entry name" value="M20_Acy1"/>
    <property type="match status" value="1"/>
</dbReference>
<dbReference type="NCBIfam" id="TIGR01891">
    <property type="entry name" value="amidohydrolases"/>
    <property type="match status" value="1"/>
</dbReference>
<evidence type="ECO:0000256" key="1">
    <source>
        <dbReference type="ARBA" id="ARBA00022801"/>
    </source>
</evidence>
<dbReference type="Pfam" id="PF01546">
    <property type="entry name" value="Peptidase_M20"/>
    <property type="match status" value="1"/>
</dbReference>
<dbReference type="FunFam" id="3.30.70.360:FF:000001">
    <property type="entry name" value="N-acetyldiaminopimelate deacetylase"/>
    <property type="match status" value="1"/>
</dbReference>
<feature type="binding site" evidence="2">
    <location>
        <position position="134"/>
    </location>
    <ligand>
        <name>Mn(2+)</name>
        <dbReference type="ChEBI" id="CHEBI:29035"/>
        <label>2</label>
    </ligand>
</feature>
<organism evidence="4 5">
    <name type="scientific">Feifania hominis</name>
    <dbReference type="NCBI Taxonomy" id="2763660"/>
    <lineage>
        <taxon>Bacteria</taxon>
        <taxon>Bacillati</taxon>
        <taxon>Bacillota</taxon>
        <taxon>Clostridia</taxon>
        <taxon>Eubacteriales</taxon>
        <taxon>Feifaniaceae</taxon>
        <taxon>Feifania</taxon>
    </lineage>
</organism>
<feature type="domain" description="Peptidase M20 dimerisation" evidence="3">
    <location>
        <begin position="187"/>
        <end position="283"/>
    </location>
</feature>
<dbReference type="InterPro" id="IPR002933">
    <property type="entry name" value="Peptidase_M20"/>
</dbReference>
<dbReference type="SUPFAM" id="SSF55031">
    <property type="entry name" value="Bacterial exopeptidase dimerisation domain"/>
    <property type="match status" value="1"/>
</dbReference>
<dbReference type="Gene3D" id="3.30.70.360">
    <property type="match status" value="1"/>
</dbReference>
<dbReference type="Pfam" id="PF07687">
    <property type="entry name" value="M20_dimer"/>
    <property type="match status" value="1"/>
</dbReference>
<name>A0A926DCT7_9FIRM</name>
<dbReference type="RefSeq" id="WP_249299986.1">
    <property type="nucleotide sequence ID" value="NZ_JACRSP010000002.1"/>
</dbReference>
<sequence length="393" mass="41827">MNRYLEQARALEHELIENRRTLHAYAETGFELPKTLAFVERELKSCGLIPVRVGRAGVSCTIGSGGQTILLRADMDALPMAEQTGLDFAAQNGNCHSCGHDCHTAMLLAAAKLLKRNEANLRGTVKLMFQPAEEQLAGALDMIEAGILENPQVDAAMALHIMSGMPHSHTGAVTYCKGPALYSGDAVRITVSGKDAHGSTPEAGVDAINIAAHIVIALQEILAREIPCTDHAVLIVGKIEGGTTCNTLAGTAVLEASVRAITRESRDFIKRRIQEISQTVAATYRGRAEVEFVYGMPPLVTDVALSEELASYCAEVAGGDMVHEMPTSNGSEDFTAVAERVPSAVFMLGVGSIDEGHTCSMHNPGMLVNESALAEGAALYANCAARYLEAHSR</sequence>
<evidence type="ECO:0000259" key="3">
    <source>
        <dbReference type="Pfam" id="PF07687"/>
    </source>
</evidence>
<dbReference type="InterPro" id="IPR011650">
    <property type="entry name" value="Peptidase_M20_dimer"/>
</dbReference>